<proteinExistence type="predicted"/>
<sequence>MTQRSPPALREFGMCDCGTKAVRSQNQPVCLRCCTSSADTDPTDFPFAKKVQLVRKSKSRVDFVSRLSQYTGESSEFLVIALNPEYICLCAGTQRD</sequence>
<dbReference type="Proteomes" id="UP001221898">
    <property type="component" value="Unassembled WGS sequence"/>
</dbReference>
<name>A0AAD7WAM4_9TELE</name>
<evidence type="ECO:0000313" key="2">
    <source>
        <dbReference type="Proteomes" id="UP001221898"/>
    </source>
</evidence>
<comment type="caution">
    <text evidence="1">The sequence shown here is derived from an EMBL/GenBank/DDBJ whole genome shotgun (WGS) entry which is preliminary data.</text>
</comment>
<protein>
    <submittedName>
        <fullName evidence="1">Uncharacterized protein</fullName>
    </submittedName>
</protein>
<keyword evidence="2" id="KW-1185">Reference proteome</keyword>
<gene>
    <name evidence="1" type="ORF">AAFF_G00111000</name>
</gene>
<dbReference type="EMBL" id="JAINUG010000174">
    <property type="protein sequence ID" value="KAJ8390086.1"/>
    <property type="molecule type" value="Genomic_DNA"/>
</dbReference>
<evidence type="ECO:0000313" key="1">
    <source>
        <dbReference type="EMBL" id="KAJ8390086.1"/>
    </source>
</evidence>
<organism evidence="1 2">
    <name type="scientific">Aldrovandia affinis</name>
    <dbReference type="NCBI Taxonomy" id="143900"/>
    <lineage>
        <taxon>Eukaryota</taxon>
        <taxon>Metazoa</taxon>
        <taxon>Chordata</taxon>
        <taxon>Craniata</taxon>
        <taxon>Vertebrata</taxon>
        <taxon>Euteleostomi</taxon>
        <taxon>Actinopterygii</taxon>
        <taxon>Neopterygii</taxon>
        <taxon>Teleostei</taxon>
        <taxon>Notacanthiformes</taxon>
        <taxon>Halosauridae</taxon>
        <taxon>Aldrovandia</taxon>
    </lineage>
</organism>
<reference evidence="1" key="1">
    <citation type="journal article" date="2023" name="Science">
        <title>Genome structures resolve the early diversification of teleost fishes.</title>
        <authorList>
            <person name="Parey E."/>
            <person name="Louis A."/>
            <person name="Montfort J."/>
            <person name="Bouchez O."/>
            <person name="Roques C."/>
            <person name="Iampietro C."/>
            <person name="Lluch J."/>
            <person name="Castinel A."/>
            <person name="Donnadieu C."/>
            <person name="Desvignes T."/>
            <person name="Floi Bucao C."/>
            <person name="Jouanno E."/>
            <person name="Wen M."/>
            <person name="Mejri S."/>
            <person name="Dirks R."/>
            <person name="Jansen H."/>
            <person name="Henkel C."/>
            <person name="Chen W.J."/>
            <person name="Zahm M."/>
            <person name="Cabau C."/>
            <person name="Klopp C."/>
            <person name="Thompson A.W."/>
            <person name="Robinson-Rechavi M."/>
            <person name="Braasch I."/>
            <person name="Lecointre G."/>
            <person name="Bobe J."/>
            <person name="Postlethwait J.H."/>
            <person name="Berthelot C."/>
            <person name="Roest Crollius H."/>
            <person name="Guiguen Y."/>
        </authorList>
    </citation>
    <scope>NUCLEOTIDE SEQUENCE</scope>
    <source>
        <strain evidence="1">NC1722</strain>
    </source>
</reference>
<accession>A0AAD7WAM4</accession>
<dbReference type="AlphaFoldDB" id="A0AAD7WAM4"/>